<dbReference type="PANTHER" id="PTHR42942">
    <property type="entry name" value="6-O-METHYLGUANINE DNA METHYLTRANSFERASE"/>
    <property type="match status" value="1"/>
</dbReference>
<evidence type="ECO:0000313" key="4">
    <source>
        <dbReference type="Proteomes" id="UP000184121"/>
    </source>
</evidence>
<dbReference type="Proteomes" id="UP000184121">
    <property type="component" value="Unassembled WGS sequence"/>
</dbReference>
<dbReference type="STRING" id="29534.SAMN05444366_0770"/>
<dbReference type="InterPro" id="IPR036388">
    <property type="entry name" value="WH-like_DNA-bd_sf"/>
</dbReference>
<dbReference type="InterPro" id="IPR014048">
    <property type="entry name" value="MethylDNA_cys_MeTrfase_DNA-bd"/>
</dbReference>
<evidence type="ECO:0000256" key="1">
    <source>
        <dbReference type="ARBA" id="ARBA00022763"/>
    </source>
</evidence>
<dbReference type="SUPFAM" id="SSF46767">
    <property type="entry name" value="Methylated DNA-protein cysteine methyltransferase, C-terminal domain"/>
    <property type="match status" value="1"/>
</dbReference>
<dbReference type="InterPro" id="IPR036217">
    <property type="entry name" value="MethylDNA_cys_MeTrfase_DNAb"/>
</dbReference>
<feature type="domain" description="Methylated-DNA-[protein]-cysteine S-methyltransferase DNA binding" evidence="2">
    <location>
        <begin position="20"/>
        <end position="102"/>
    </location>
</feature>
<evidence type="ECO:0000313" key="3">
    <source>
        <dbReference type="EMBL" id="SHL45112.1"/>
    </source>
</evidence>
<keyword evidence="3" id="KW-0489">Methyltransferase</keyword>
<dbReference type="NCBIfam" id="TIGR00589">
    <property type="entry name" value="ogt"/>
    <property type="match status" value="1"/>
</dbReference>
<dbReference type="EMBL" id="FRBY01000001">
    <property type="protein sequence ID" value="SHL45112.1"/>
    <property type="molecule type" value="Genomic_DNA"/>
</dbReference>
<keyword evidence="3" id="KW-0808">Transferase</keyword>
<keyword evidence="4" id="KW-1185">Reference proteome</keyword>
<dbReference type="GO" id="GO:0008168">
    <property type="term" value="F:methyltransferase activity"/>
    <property type="evidence" value="ECO:0007669"/>
    <property type="project" value="UniProtKB-KW"/>
</dbReference>
<name>A0A1M7AQR6_9FLAO</name>
<dbReference type="Pfam" id="PF01035">
    <property type="entry name" value="DNA_binding_1"/>
    <property type="match status" value="1"/>
</dbReference>
<sequence length="124" mass="14096">MLKSAQICVKPILKPMAEDNFFERVYEIARQIPYGKVTSYGAIAKALGTARSARMVGWAMNACHNRDDVPAHRVVNRKGLLTGKHHFHGTNLMQQLLENEGIEVIDNQIIDLEKHFWTPEVSRI</sequence>
<dbReference type="InterPro" id="IPR052520">
    <property type="entry name" value="ATL_DNA_repair"/>
</dbReference>
<dbReference type="Gene3D" id="1.10.10.10">
    <property type="entry name" value="Winged helix-like DNA-binding domain superfamily/Winged helix DNA-binding domain"/>
    <property type="match status" value="1"/>
</dbReference>
<dbReference type="CDD" id="cd06445">
    <property type="entry name" value="ATase"/>
    <property type="match status" value="1"/>
</dbReference>
<organism evidence="3 4">
    <name type="scientific">Flavobacterium saccharophilum</name>
    <dbReference type="NCBI Taxonomy" id="29534"/>
    <lineage>
        <taxon>Bacteria</taxon>
        <taxon>Pseudomonadati</taxon>
        <taxon>Bacteroidota</taxon>
        <taxon>Flavobacteriia</taxon>
        <taxon>Flavobacteriales</taxon>
        <taxon>Flavobacteriaceae</taxon>
        <taxon>Flavobacterium</taxon>
    </lineage>
</organism>
<dbReference type="GO" id="GO:0032259">
    <property type="term" value="P:methylation"/>
    <property type="evidence" value="ECO:0007669"/>
    <property type="project" value="UniProtKB-KW"/>
</dbReference>
<proteinExistence type="predicted"/>
<dbReference type="AlphaFoldDB" id="A0A1M7AQR6"/>
<keyword evidence="1" id="KW-0227">DNA damage</keyword>
<dbReference type="PANTHER" id="PTHR42942:SF1">
    <property type="entry name" value="ALKYLTRANSFERASE-LIKE PROTEIN 1"/>
    <property type="match status" value="1"/>
</dbReference>
<accession>A0A1M7AQR6</accession>
<reference evidence="4" key="1">
    <citation type="submission" date="2016-11" db="EMBL/GenBank/DDBJ databases">
        <authorList>
            <person name="Varghese N."/>
            <person name="Submissions S."/>
        </authorList>
    </citation>
    <scope>NUCLEOTIDE SEQUENCE [LARGE SCALE GENOMIC DNA]</scope>
    <source>
        <strain evidence="4">DSM 1811</strain>
    </source>
</reference>
<evidence type="ECO:0000259" key="2">
    <source>
        <dbReference type="Pfam" id="PF01035"/>
    </source>
</evidence>
<protein>
    <submittedName>
        <fullName evidence="3">Methylated-DNA-protein-cysteine methyltransferase related protein</fullName>
    </submittedName>
</protein>
<dbReference type="GO" id="GO:0006281">
    <property type="term" value="P:DNA repair"/>
    <property type="evidence" value="ECO:0007669"/>
    <property type="project" value="InterPro"/>
</dbReference>
<gene>
    <name evidence="3" type="ORF">SAMN05444366_0770</name>
</gene>